<keyword evidence="1" id="KW-0812">Transmembrane</keyword>
<dbReference type="EMBL" id="JAFREP010000030">
    <property type="protein sequence ID" value="MBO1322026.1"/>
    <property type="molecule type" value="Genomic_DNA"/>
</dbReference>
<feature type="transmembrane region" description="Helical" evidence="1">
    <location>
        <begin position="332"/>
        <end position="352"/>
    </location>
</feature>
<evidence type="ECO:0000313" key="2">
    <source>
        <dbReference type="EMBL" id="MBO1322026.1"/>
    </source>
</evidence>
<feature type="transmembrane region" description="Helical" evidence="1">
    <location>
        <begin position="359"/>
        <end position="380"/>
    </location>
</feature>
<feature type="transmembrane region" description="Helical" evidence="1">
    <location>
        <begin position="230"/>
        <end position="250"/>
    </location>
</feature>
<organism evidence="2 3">
    <name type="scientific">Acanthopleuribacter pedis</name>
    <dbReference type="NCBI Taxonomy" id="442870"/>
    <lineage>
        <taxon>Bacteria</taxon>
        <taxon>Pseudomonadati</taxon>
        <taxon>Acidobacteriota</taxon>
        <taxon>Holophagae</taxon>
        <taxon>Acanthopleuribacterales</taxon>
        <taxon>Acanthopleuribacteraceae</taxon>
        <taxon>Acanthopleuribacter</taxon>
    </lineage>
</organism>
<feature type="transmembrane region" description="Helical" evidence="1">
    <location>
        <begin position="302"/>
        <end position="320"/>
    </location>
</feature>
<feature type="transmembrane region" description="Helical" evidence="1">
    <location>
        <begin position="101"/>
        <end position="126"/>
    </location>
</feature>
<feature type="transmembrane region" description="Helical" evidence="1">
    <location>
        <begin position="12"/>
        <end position="30"/>
    </location>
</feature>
<proteinExistence type="predicted"/>
<feature type="transmembrane region" description="Helical" evidence="1">
    <location>
        <begin position="69"/>
        <end position="89"/>
    </location>
</feature>
<dbReference type="PANTHER" id="PTHR34289">
    <property type="entry name" value="PROTEIN, PUTATIVE (DUF819)-RELATED"/>
    <property type="match status" value="1"/>
</dbReference>
<dbReference type="PANTHER" id="PTHR34289:SF8">
    <property type="entry name" value="DUF819 DOMAIN-CONTAINING PROTEIN"/>
    <property type="match status" value="1"/>
</dbReference>
<dbReference type="PRINTS" id="PR00173">
    <property type="entry name" value="EDTRNSPORT"/>
</dbReference>
<name>A0A8J7U822_9BACT</name>
<dbReference type="RefSeq" id="WP_207861996.1">
    <property type="nucleotide sequence ID" value="NZ_JAFREP010000030.1"/>
</dbReference>
<feature type="transmembrane region" description="Helical" evidence="1">
    <location>
        <begin position="170"/>
        <end position="192"/>
    </location>
</feature>
<keyword evidence="3" id="KW-1185">Reference proteome</keyword>
<dbReference type="Pfam" id="PF05684">
    <property type="entry name" value="DUF819"/>
    <property type="match status" value="1"/>
</dbReference>
<sequence>MVQPPPLITNDAVVLGLLMTILAFIFVTSHSENPTLKKFYRVVPALLLCYFIPAVFSTLGVISGDVSKLYFVASRYLLPCCLVLLCLSIDIKGIIGLGPKAIIMFFTGTFGIIIGGPIAFLIVSFFSPEAMGGIEPNEVWRGMTTVAGSWIGGGANQTAMKEMFNVGDGIFSAMIAVDVIVANIWMACLLFASGDPDKYDRMLKADNTAIKELQTKMEDYQARIAQIPNLTNLMTILGVGFAGTAIGHIVADVMTPLIAASDNADFFEKISLTSKFFWLIMTATAIGMALSFTKLSKLEGVGASRIGSAMLYILVASIGMKMDITALTETPILFLVGLIWIGIHGGLLIAVAKIIRAPLFFLAVGSQANVGGAASAPVVASAFHPTLAPVGVLLAVFGYFVGTIGAYICGLILRAAAGGF</sequence>
<dbReference type="Proteomes" id="UP000664417">
    <property type="component" value="Unassembled WGS sequence"/>
</dbReference>
<feature type="transmembrane region" description="Helical" evidence="1">
    <location>
        <begin position="270"/>
        <end position="290"/>
    </location>
</feature>
<dbReference type="AlphaFoldDB" id="A0A8J7U822"/>
<feature type="transmembrane region" description="Helical" evidence="1">
    <location>
        <begin position="392"/>
        <end position="413"/>
    </location>
</feature>
<accession>A0A8J7U822</accession>
<protein>
    <submittedName>
        <fullName evidence="2">DUF819 family protein</fullName>
    </submittedName>
</protein>
<gene>
    <name evidence="2" type="ORF">J3U88_26350</name>
</gene>
<evidence type="ECO:0000256" key="1">
    <source>
        <dbReference type="SAM" id="Phobius"/>
    </source>
</evidence>
<reference evidence="2" key="1">
    <citation type="submission" date="2021-03" db="EMBL/GenBank/DDBJ databases">
        <authorList>
            <person name="Wang G."/>
        </authorList>
    </citation>
    <scope>NUCLEOTIDE SEQUENCE</scope>
    <source>
        <strain evidence="2">KCTC 12899</strain>
    </source>
</reference>
<keyword evidence="1" id="KW-1133">Transmembrane helix</keyword>
<keyword evidence="1" id="KW-0472">Membrane</keyword>
<evidence type="ECO:0000313" key="3">
    <source>
        <dbReference type="Proteomes" id="UP000664417"/>
    </source>
</evidence>
<feature type="transmembrane region" description="Helical" evidence="1">
    <location>
        <begin position="42"/>
        <end position="63"/>
    </location>
</feature>
<dbReference type="InterPro" id="IPR008537">
    <property type="entry name" value="DUF819"/>
</dbReference>
<comment type="caution">
    <text evidence="2">The sequence shown here is derived from an EMBL/GenBank/DDBJ whole genome shotgun (WGS) entry which is preliminary data.</text>
</comment>